<keyword evidence="4 7" id="KW-1133">Transmembrane helix</keyword>
<comment type="subcellular location">
    <subcellularLocation>
        <location evidence="1">Cell membrane</location>
        <topology evidence="1">Multi-pass membrane protein</topology>
    </subcellularLocation>
</comment>
<evidence type="ECO:0000256" key="5">
    <source>
        <dbReference type="ARBA" id="ARBA00023136"/>
    </source>
</evidence>
<keyword evidence="10" id="KW-1185">Reference proteome</keyword>
<evidence type="ECO:0000256" key="2">
    <source>
        <dbReference type="ARBA" id="ARBA00022475"/>
    </source>
</evidence>
<dbReference type="KEGG" id="kim:G3T16_06110"/>
<accession>A0A6C0U3V0</accession>
<evidence type="ECO:0000313" key="10">
    <source>
        <dbReference type="Proteomes" id="UP000477680"/>
    </source>
</evidence>
<feature type="domain" description="MrpA C-terminal/MbhD" evidence="8">
    <location>
        <begin position="16"/>
        <end position="78"/>
    </location>
</feature>
<evidence type="ECO:0000256" key="3">
    <source>
        <dbReference type="ARBA" id="ARBA00022692"/>
    </source>
</evidence>
<evidence type="ECO:0000259" key="8">
    <source>
        <dbReference type="Pfam" id="PF13244"/>
    </source>
</evidence>
<dbReference type="RefSeq" id="WP_163494282.1">
    <property type="nucleotide sequence ID" value="NZ_CP048711.1"/>
</dbReference>
<keyword evidence="2" id="KW-1003">Cell membrane</keyword>
<feature type="compositionally biased region" description="Gly residues" evidence="6">
    <location>
        <begin position="134"/>
        <end position="147"/>
    </location>
</feature>
<dbReference type="AlphaFoldDB" id="A0A6C0U3V0"/>
<dbReference type="InterPro" id="IPR025383">
    <property type="entry name" value="MrpA_C/MbhD"/>
</dbReference>
<proteinExistence type="predicted"/>
<evidence type="ECO:0000256" key="1">
    <source>
        <dbReference type="ARBA" id="ARBA00004651"/>
    </source>
</evidence>
<feature type="transmembrane region" description="Helical" evidence="7">
    <location>
        <begin position="56"/>
        <end position="76"/>
    </location>
</feature>
<keyword evidence="5 7" id="KW-0472">Membrane</keyword>
<sequence>MSAEGLLLDGLLVMALLATALAALVSRDLFRGVVMFIAFGLLMTLAWIRLAAPDIALAEAAISAGLTGVLLLDAVSHLTGGNGRTRGQCPAASDAAPRAWSGAGRRPCSFAGGRGLVDCRCPGAGGSARAVGRQPGGQRGLTSGDGGTAEFSQL</sequence>
<evidence type="ECO:0000256" key="4">
    <source>
        <dbReference type="ARBA" id="ARBA00022989"/>
    </source>
</evidence>
<organism evidence="9 10">
    <name type="scientific">Kineobactrum salinum</name>
    <dbReference type="NCBI Taxonomy" id="2708301"/>
    <lineage>
        <taxon>Bacteria</taxon>
        <taxon>Pseudomonadati</taxon>
        <taxon>Pseudomonadota</taxon>
        <taxon>Gammaproteobacteria</taxon>
        <taxon>Cellvibrionales</taxon>
        <taxon>Halieaceae</taxon>
        <taxon>Kineobactrum</taxon>
    </lineage>
</organism>
<keyword evidence="3 7" id="KW-0812">Transmembrane</keyword>
<name>A0A6C0U3V0_9GAMM</name>
<dbReference type="GO" id="GO:0005886">
    <property type="term" value="C:plasma membrane"/>
    <property type="evidence" value="ECO:0007669"/>
    <property type="project" value="UniProtKB-SubCell"/>
</dbReference>
<feature type="transmembrane region" description="Helical" evidence="7">
    <location>
        <begin position="6"/>
        <end position="25"/>
    </location>
</feature>
<dbReference type="EMBL" id="CP048711">
    <property type="protein sequence ID" value="QIB65035.1"/>
    <property type="molecule type" value="Genomic_DNA"/>
</dbReference>
<feature type="region of interest" description="Disordered" evidence="6">
    <location>
        <begin position="127"/>
        <end position="154"/>
    </location>
</feature>
<evidence type="ECO:0000256" key="7">
    <source>
        <dbReference type="SAM" id="Phobius"/>
    </source>
</evidence>
<dbReference type="Proteomes" id="UP000477680">
    <property type="component" value="Chromosome"/>
</dbReference>
<evidence type="ECO:0000313" key="9">
    <source>
        <dbReference type="EMBL" id="QIB65035.1"/>
    </source>
</evidence>
<gene>
    <name evidence="9" type="ORF">G3T16_06110</name>
</gene>
<dbReference type="Pfam" id="PF13244">
    <property type="entry name" value="MbhD"/>
    <property type="match status" value="1"/>
</dbReference>
<reference evidence="9 10" key="1">
    <citation type="submission" date="2020-02" db="EMBL/GenBank/DDBJ databases">
        <title>Genome sequencing for Kineobactrum sp. M2.</title>
        <authorList>
            <person name="Park S.-J."/>
        </authorList>
    </citation>
    <scope>NUCLEOTIDE SEQUENCE [LARGE SCALE GENOMIC DNA]</scope>
    <source>
        <strain evidence="9 10">M2</strain>
    </source>
</reference>
<protein>
    <submittedName>
        <fullName evidence="9">DUF4040 domain-containing protein</fullName>
    </submittedName>
</protein>
<evidence type="ECO:0000256" key="6">
    <source>
        <dbReference type="SAM" id="MobiDB-lite"/>
    </source>
</evidence>
<feature type="transmembrane region" description="Helical" evidence="7">
    <location>
        <begin position="32"/>
        <end position="50"/>
    </location>
</feature>